<comment type="caution">
    <text evidence="1">The sequence shown here is derived from an EMBL/GenBank/DDBJ whole genome shotgun (WGS) entry which is preliminary data.</text>
</comment>
<gene>
    <name evidence="1" type="ORF">DdX_19547</name>
</gene>
<name>A0AAD4MMZ7_9BILA</name>
<evidence type="ECO:0000313" key="1">
    <source>
        <dbReference type="EMBL" id="KAI1695500.1"/>
    </source>
</evidence>
<proteinExistence type="predicted"/>
<reference evidence="1" key="1">
    <citation type="submission" date="2022-01" db="EMBL/GenBank/DDBJ databases">
        <title>Genome Sequence Resource for Two Populations of Ditylenchus destructor, the Migratory Endoparasitic Phytonematode.</title>
        <authorList>
            <person name="Zhang H."/>
            <person name="Lin R."/>
            <person name="Xie B."/>
        </authorList>
    </citation>
    <scope>NUCLEOTIDE SEQUENCE</scope>
    <source>
        <strain evidence="1">BazhouSP</strain>
    </source>
</reference>
<sequence>MFNSRPKVHRSTEDLRIAKELRETVLSATNQNLENFRWNETVKRENELKCKSETGNVDIPSISFENDCGSRFSRREEREYQLKMKELDHKHEEEMMKLNGRVADIDFYGKRERFAMPKTTCCGLFLKKPKSEKKKKEKIEVINKYQYDETK</sequence>
<organism evidence="1 2">
    <name type="scientific">Ditylenchus destructor</name>
    <dbReference type="NCBI Taxonomy" id="166010"/>
    <lineage>
        <taxon>Eukaryota</taxon>
        <taxon>Metazoa</taxon>
        <taxon>Ecdysozoa</taxon>
        <taxon>Nematoda</taxon>
        <taxon>Chromadorea</taxon>
        <taxon>Rhabditida</taxon>
        <taxon>Tylenchina</taxon>
        <taxon>Tylenchomorpha</taxon>
        <taxon>Sphaerularioidea</taxon>
        <taxon>Anguinidae</taxon>
        <taxon>Anguininae</taxon>
        <taxon>Ditylenchus</taxon>
    </lineage>
</organism>
<evidence type="ECO:0000313" key="2">
    <source>
        <dbReference type="Proteomes" id="UP001201812"/>
    </source>
</evidence>
<keyword evidence="2" id="KW-1185">Reference proteome</keyword>
<dbReference type="AlphaFoldDB" id="A0AAD4MMZ7"/>
<accession>A0AAD4MMZ7</accession>
<protein>
    <submittedName>
        <fullName evidence="1">Uncharacterized protein</fullName>
    </submittedName>
</protein>
<dbReference type="Proteomes" id="UP001201812">
    <property type="component" value="Unassembled WGS sequence"/>
</dbReference>
<dbReference type="EMBL" id="JAKKPZ010000398">
    <property type="protein sequence ID" value="KAI1695500.1"/>
    <property type="molecule type" value="Genomic_DNA"/>
</dbReference>